<reference evidence="1" key="2">
    <citation type="journal article" date="2015" name="Data Brief">
        <title>Shoot transcriptome of the giant reed, Arundo donax.</title>
        <authorList>
            <person name="Barrero R.A."/>
            <person name="Guerrero F.D."/>
            <person name="Moolhuijzen P."/>
            <person name="Goolsby J.A."/>
            <person name="Tidwell J."/>
            <person name="Bellgard S.E."/>
            <person name="Bellgard M.I."/>
        </authorList>
    </citation>
    <scope>NUCLEOTIDE SEQUENCE</scope>
    <source>
        <tissue evidence="1">Shoot tissue taken approximately 20 cm above the soil surface</tissue>
    </source>
</reference>
<accession>A0A0A9R4D6</accession>
<evidence type="ECO:0000313" key="1">
    <source>
        <dbReference type="EMBL" id="JAD82541.1"/>
    </source>
</evidence>
<name>A0A0A9R4D6_ARUDO</name>
<organism evidence="1">
    <name type="scientific">Arundo donax</name>
    <name type="common">Giant reed</name>
    <name type="synonym">Donax arundinaceus</name>
    <dbReference type="NCBI Taxonomy" id="35708"/>
    <lineage>
        <taxon>Eukaryota</taxon>
        <taxon>Viridiplantae</taxon>
        <taxon>Streptophyta</taxon>
        <taxon>Embryophyta</taxon>
        <taxon>Tracheophyta</taxon>
        <taxon>Spermatophyta</taxon>
        <taxon>Magnoliopsida</taxon>
        <taxon>Liliopsida</taxon>
        <taxon>Poales</taxon>
        <taxon>Poaceae</taxon>
        <taxon>PACMAD clade</taxon>
        <taxon>Arundinoideae</taxon>
        <taxon>Arundineae</taxon>
        <taxon>Arundo</taxon>
    </lineage>
</organism>
<proteinExistence type="predicted"/>
<protein>
    <submittedName>
        <fullName evidence="1">Uncharacterized protein</fullName>
    </submittedName>
</protein>
<dbReference type="EMBL" id="GBRH01215354">
    <property type="protein sequence ID" value="JAD82541.1"/>
    <property type="molecule type" value="Transcribed_RNA"/>
</dbReference>
<reference evidence="1" key="1">
    <citation type="submission" date="2014-09" db="EMBL/GenBank/DDBJ databases">
        <authorList>
            <person name="Magalhaes I.L.F."/>
            <person name="Oliveira U."/>
            <person name="Santos F.R."/>
            <person name="Vidigal T.H.D.A."/>
            <person name="Brescovit A.D."/>
            <person name="Santos A.J."/>
        </authorList>
    </citation>
    <scope>NUCLEOTIDE SEQUENCE</scope>
    <source>
        <tissue evidence="1">Shoot tissue taken approximately 20 cm above the soil surface</tissue>
    </source>
</reference>
<dbReference type="AlphaFoldDB" id="A0A0A9R4D6"/>
<sequence length="49" mass="5517">MLNNQRSASSSKLSWCTGYLALALVVGWLMRYFRLNCVGVVSGLDYCIR</sequence>